<protein>
    <recommendedName>
        <fullName evidence="4">Aldehyde dehydrogenase</fullName>
    </recommendedName>
</protein>
<dbReference type="PIRSF" id="PIRSF036492">
    <property type="entry name" value="ALDH"/>
    <property type="match status" value="1"/>
</dbReference>
<keyword evidence="3" id="KW-0520">NAD</keyword>
<feature type="domain" description="Aldehyde dehydrogenase" evidence="8">
    <location>
        <begin position="2"/>
        <end position="427"/>
    </location>
</feature>
<dbReference type="InterPro" id="IPR016163">
    <property type="entry name" value="Ald_DH_C"/>
</dbReference>
<evidence type="ECO:0000259" key="8">
    <source>
        <dbReference type="Pfam" id="PF00171"/>
    </source>
</evidence>
<reference evidence="9 10" key="1">
    <citation type="submission" date="2012-08" db="EMBL/GenBank/DDBJ databases">
        <title>The Genome Sequence of Slackia piriformis YIT 12062.</title>
        <authorList>
            <consortium name="The Broad Institute Genome Sequencing Platform"/>
            <person name="Earl A."/>
            <person name="Ward D."/>
            <person name="Feldgarden M."/>
            <person name="Gevers D."/>
            <person name="Morotomi M."/>
            <person name="Walker B."/>
            <person name="Young S.K."/>
            <person name="Zeng Q."/>
            <person name="Gargeya S."/>
            <person name="Fitzgerald M."/>
            <person name="Haas B."/>
            <person name="Abouelleil A."/>
            <person name="Alvarado L."/>
            <person name="Arachchi H.M."/>
            <person name="Berlin A.M."/>
            <person name="Chapman S.B."/>
            <person name="Goldberg J."/>
            <person name="Griggs A."/>
            <person name="Gujja S."/>
            <person name="Hansen M."/>
            <person name="Howarth C."/>
            <person name="Imamovic A."/>
            <person name="Larimer J."/>
            <person name="McCowen C."/>
            <person name="Montmayeur A."/>
            <person name="Murphy C."/>
            <person name="Neiman D."/>
            <person name="Pearson M."/>
            <person name="Priest M."/>
            <person name="Roberts A."/>
            <person name="Saif S."/>
            <person name="Shea T."/>
            <person name="Sisk P."/>
            <person name="Sykes S."/>
            <person name="Wortman J."/>
            <person name="Nusbaum C."/>
            <person name="Birren B."/>
        </authorList>
    </citation>
    <scope>NUCLEOTIDE SEQUENCE [LARGE SCALE GENOMIC DNA]</scope>
    <source>
        <strain evidence="9 10">YIT 12062</strain>
    </source>
</reference>
<dbReference type="InterPro" id="IPR016160">
    <property type="entry name" value="Ald_DH_CS_CYS"/>
</dbReference>
<dbReference type="InterPro" id="IPR029510">
    <property type="entry name" value="Ald_DH_CS_GLU"/>
</dbReference>
<dbReference type="AlphaFoldDB" id="K0Z9X2"/>
<dbReference type="FunFam" id="3.40.309.10:FF:000003">
    <property type="entry name" value="Aldehyde dehydrogenase"/>
    <property type="match status" value="1"/>
</dbReference>
<organism evidence="9 10">
    <name type="scientific">Slackia piriformis YIT 12062</name>
    <dbReference type="NCBI Taxonomy" id="742818"/>
    <lineage>
        <taxon>Bacteria</taxon>
        <taxon>Bacillati</taxon>
        <taxon>Actinomycetota</taxon>
        <taxon>Coriobacteriia</taxon>
        <taxon>Eggerthellales</taxon>
        <taxon>Eggerthellaceae</taxon>
        <taxon>Slackia</taxon>
    </lineage>
</organism>
<accession>K0Z9X2</accession>
<dbReference type="GO" id="GO:0006081">
    <property type="term" value="P:aldehyde metabolic process"/>
    <property type="evidence" value="ECO:0007669"/>
    <property type="project" value="InterPro"/>
</dbReference>
<evidence type="ECO:0000256" key="7">
    <source>
        <dbReference type="RuleBase" id="RU003345"/>
    </source>
</evidence>
<dbReference type="EMBL" id="ADMD01000002">
    <property type="protein sequence ID" value="EJZ84180.1"/>
    <property type="molecule type" value="Genomic_DNA"/>
</dbReference>
<evidence type="ECO:0000313" key="9">
    <source>
        <dbReference type="EMBL" id="EJZ84180.1"/>
    </source>
</evidence>
<dbReference type="eggNOG" id="COG1012">
    <property type="taxonomic scope" value="Bacteria"/>
</dbReference>
<evidence type="ECO:0000256" key="6">
    <source>
        <dbReference type="PROSITE-ProRule" id="PRU10007"/>
    </source>
</evidence>
<dbReference type="HOGENOM" id="CLU_005391_3_1_11"/>
<dbReference type="InterPro" id="IPR016161">
    <property type="entry name" value="Ald_DH/histidinol_DH"/>
</dbReference>
<evidence type="ECO:0000313" key="10">
    <source>
        <dbReference type="Proteomes" id="UP000006069"/>
    </source>
</evidence>
<keyword evidence="2 4" id="KW-0560">Oxidoreductase</keyword>
<dbReference type="FunFam" id="3.40.605.10:FF:000004">
    <property type="entry name" value="Aldehyde dehydrogenase"/>
    <property type="match status" value="1"/>
</dbReference>
<comment type="similarity">
    <text evidence="1 4 7">Belongs to the aldehyde dehydrogenase family.</text>
</comment>
<dbReference type="OrthoDB" id="6882680at2"/>
<evidence type="ECO:0000256" key="2">
    <source>
        <dbReference type="ARBA" id="ARBA00023002"/>
    </source>
</evidence>
<name>K0Z9X2_9ACTN</name>
<dbReference type="PROSITE" id="PS00687">
    <property type="entry name" value="ALDEHYDE_DEHYDR_GLU"/>
    <property type="match status" value="1"/>
</dbReference>
<dbReference type="InterPro" id="IPR012394">
    <property type="entry name" value="Aldehyde_DH_NAD(P)"/>
</dbReference>
<dbReference type="FunCoup" id="K0Z9X2">
    <property type="interactions" value="203"/>
</dbReference>
<dbReference type="RefSeq" id="WP_009138718.1">
    <property type="nucleotide sequence ID" value="NZ_JH815198.1"/>
</dbReference>
<dbReference type="PROSITE" id="PS00070">
    <property type="entry name" value="ALDEHYDE_DEHYDR_CYS"/>
    <property type="match status" value="1"/>
</dbReference>
<gene>
    <name evidence="9" type="ORF">HMPREF9451_00489</name>
</gene>
<keyword evidence="10" id="KW-1185">Reference proteome</keyword>
<dbReference type="GO" id="GO:0005737">
    <property type="term" value="C:cytoplasm"/>
    <property type="evidence" value="ECO:0007669"/>
    <property type="project" value="TreeGrafter"/>
</dbReference>
<dbReference type="Gene3D" id="3.40.309.10">
    <property type="entry name" value="Aldehyde Dehydrogenase, Chain A, domain 2"/>
    <property type="match status" value="1"/>
</dbReference>
<feature type="active site" evidence="5 6">
    <location>
        <position position="209"/>
    </location>
</feature>
<evidence type="ECO:0000256" key="1">
    <source>
        <dbReference type="ARBA" id="ARBA00009986"/>
    </source>
</evidence>
<feature type="active site" evidence="5">
    <location>
        <position position="243"/>
    </location>
</feature>
<dbReference type="CDD" id="cd07136">
    <property type="entry name" value="ALDH_YwdH-P39616"/>
    <property type="match status" value="1"/>
</dbReference>
<dbReference type="PANTHER" id="PTHR43570:SF16">
    <property type="entry name" value="ALDEHYDE DEHYDROGENASE TYPE III, ISOFORM Q"/>
    <property type="match status" value="1"/>
</dbReference>
<evidence type="ECO:0000256" key="3">
    <source>
        <dbReference type="ARBA" id="ARBA00023027"/>
    </source>
</evidence>
<dbReference type="InParanoid" id="K0Z9X2"/>
<dbReference type="Proteomes" id="UP000006069">
    <property type="component" value="Unassembled WGS sequence"/>
</dbReference>
<evidence type="ECO:0000256" key="5">
    <source>
        <dbReference type="PIRSR" id="PIRSR036492-1"/>
    </source>
</evidence>
<sequence length="456" mass="50339">MDTKAIVRQQRAYFDTGETLSVDARIDALCRLRSEIKRSERRIIDALASDLGKSSQESYMCEIGLVLSELRHHIAHIREWAAPKRVRTDVGNFPARSFTIAEPYGVVLVMAPWNYPFMLCMEPLIGAIAAGNCCVVKPSAYTPATSRVVAEIIEAAFDSSYVTAIEGGRAANEALLDQRFDYIFFTGSPAVGKLVMRKAAENLTPVSLELGGKSPCIIAADANLALAARRIAFGKFLNCGQTCVAPDYVLVERDVHDEFVALLGGYTAKMYGSDALLNRNYGRIVNRKHFDRILSLIEPAKTVYGGTHCVEDLRIEPTIMDYVDAEDAVMSEEIFGPVLPVLVVENMAEAEAFVKARPKPLALYLFTEDRALQDRIVRTVSFGGGCINDTVMHLATSNMGFGGVGESGMGSYHGKDSFDTFSHRKSILHKCSSVDVPLRYQPYSRLKERIIRSVLR</sequence>
<dbReference type="PANTHER" id="PTHR43570">
    <property type="entry name" value="ALDEHYDE DEHYDROGENASE"/>
    <property type="match status" value="1"/>
</dbReference>
<dbReference type="InterPro" id="IPR015590">
    <property type="entry name" value="Aldehyde_DH_dom"/>
</dbReference>
<dbReference type="InterPro" id="IPR016162">
    <property type="entry name" value="Ald_DH_N"/>
</dbReference>
<proteinExistence type="inferred from homology"/>
<comment type="caution">
    <text evidence="9">The sequence shown here is derived from an EMBL/GenBank/DDBJ whole genome shotgun (WGS) entry which is preliminary data.</text>
</comment>
<dbReference type="SUPFAM" id="SSF53720">
    <property type="entry name" value="ALDH-like"/>
    <property type="match status" value="1"/>
</dbReference>
<dbReference type="Gene3D" id="3.40.605.10">
    <property type="entry name" value="Aldehyde Dehydrogenase, Chain A, domain 1"/>
    <property type="match status" value="1"/>
</dbReference>
<dbReference type="GO" id="GO:0004029">
    <property type="term" value="F:aldehyde dehydrogenase (NAD+) activity"/>
    <property type="evidence" value="ECO:0007669"/>
    <property type="project" value="TreeGrafter"/>
</dbReference>
<dbReference type="PATRIC" id="fig|742818.3.peg.536"/>
<evidence type="ECO:0000256" key="4">
    <source>
        <dbReference type="PIRNR" id="PIRNR036492"/>
    </source>
</evidence>
<dbReference type="Pfam" id="PF00171">
    <property type="entry name" value="Aldedh"/>
    <property type="match status" value="1"/>
</dbReference>